<dbReference type="InterPro" id="IPR001638">
    <property type="entry name" value="Solute-binding_3/MltF_N"/>
</dbReference>
<dbReference type="SUPFAM" id="SSF53850">
    <property type="entry name" value="Periplasmic binding protein-like II"/>
    <property type="match status" value="1"/>
</dbReference>
<gene>
    <name evidence="3" type="ordered locus">CLDAP_01890</name>
</gene>
<protein>
    <submittedName>
        <fullName evidence="3">Putative ABC transporter substrate binding protein</fullName>
    </submittedName>
</protein>
<evidence type="ECO:0000259" key="2">
    <source>
        <dbReference type="SMART" id="SM00062"/>
    </source>
</evidence>
<dbReference type="PANTHER" id="PTHR35936:SF17">
    <property type="entry name" value="ARGININE-BINDING EXTRACELLULAR PROTEIN ARTP"/>
    <property type="match status" value="1"/>
</dbReference>
<dbReference type="AlphaFoldDB" id="I0HYZ1"/>
<dbReference type="eggNOG" id="COG0834">
    <property type="taxonomic scope" value="Bacteria"/>
</dbReference>
<keyword evidence="4" id="KW-1185">Reference proteome</keyword>
<reference evidence="3 4" key="1">
    <citation type="submission" date="2012-02" db="EMBL/GenBank/DDBJ databases">
        <title>Complete genome sequence of Caldilinea aerophila DSM 14535 (= NBRC 102666).</title>
        <authorList>
            <person name="Oguchi A."/>
            <person name="Hosoyama A."/>
            <person name="Sekine M."/>
            <person name="Fukai R."/>
            <person name="Kato Y."/>
            <person name="Nakamura S."/>
            <person name="Hanada S."/>
            <person name="Yamazaki S."/>
            <person name="Fujita N."/>
        </authorList>
    </citation>
    <scope>NUCLEOTIDE SEQUENCE [LARGE SCALE GENOMIC DNA]</scope>
    <source>
        <strain evidence="4">DSM 14535 / JCM 11387 / NBRC 104270 / STL-6-O1</strain>
    </source>
</reference>
<evidence type="ECO:0000313" key="3">
    <source>
        <dbReference type="EMBL" id="BAL98228.1"/>
    </source>
</evidence>
<dbReference type="RefSeq" id="WP_014431470.1">
    <property type="nucleotide sequence ID" value="NC_017079.1"/>
</dbReference>
<dbReference type="Gene3D" id="3.40.190.10">
    <property type="entry name" value="Periplasmic binding protein-like II"/>
    <property type="match status" value="2"/>
</dbReference>
<dbReference type="OrthoDB" id="9774451at2"/>
<evidence type="ECO:0000256" key="1">
    <source>
        <dbReference type="ARBA" id="ARBA00022729"/>
    </source>
</evidence>
<dbReference type="SMART" id="SM00062">
    <property type="entry name" value="PBPb"/>
    <property type="match status" value="1"/>
</dbReference>
<dbReference type="HOGENOM" id="CLU_019602_18_2_0"/>
<feature type="domain" description="Solute-binding protein family 3/N-terminal" evidence="2">
    <location>
        <begin position="39"/>
        <end position="261"/>
    </location>
</feature>
<name>I0HYZ1_CALAS</name>
<evidence type="ECO:0000313" key="4">
    <source>
        <dbReference type="Proteomes" id="UP000007880"/>
    </source>
</evidence>
<keyword evidence="1" id="KW-0732">Signal</keyword>
<dbReference type="PANTHER" id="PTHR35936">
    <property type="entry name" value="MEMBRANE-BOUND LYTIC MUREIN TRANSGLYCOSYLASE F"/>
    <property type="match status" value="1"/>
</dbReference>
<dbReference type="CDD" id="cd13530">
    <property type="entry name" value="PBP2_peptides_like"/>
    <property type="match status" value="1"/>
</dbReference>
<proteinExistence type="predicted"/>
<accession>I0HYZ1</accession>
<dbReference type="EMBL" id="AP012337">
    <property type="protein sequence ID" value="BAL98228.1"/>
    <property type="molecule type" value="Genomic_DNA"/>
</dbReference>
<dbReference type="STRING" id="926550.CLDAP_01890"/>
<dbReference type="KEGG" id="cap:CLDAP_01890"/>
<dbReference type="Pfam" id="PF00497">
    <property type="entry name" value="SBP_bac_3"/>
    <property type="match status" value="1"/>
</dbReference>
<organism evidence="3 4">
    <name type="scientific">Caldilinea aerophila (strain DSM 14535 / JCM 11387 / NBRC 104270 / STL-6-O1)</name>
    <dbReference type="NCBI Taxonomy" id="926550"/>
    <lineage>
        <taxon>Bacteria</taxon>
        <taxon>Bacillati</taxon>
        <taxon>Chloroflexota</taxon>
        <taxon>Caldilineae</taxon>
        <taxon>Caldilineales</taxon>
        <taxon>Caldilineaceae</taxon>
        <taxon>Caldilinea</taxon>
    </lineage>
</organism>
<dbReference type="Proteomes" id="UP000007880">
    <property type="component" value="Chromosome"/>
</dbReference>
<sequence>MVALLGIGALGLNEGAQEALGLSFLRRDETWEAIQQRGAWRVGLDPSFPPFEMLDAAGTPIGYDVDLAHALAASWGVRAEIVAIGFDSLPDALKAGKIDSIVSAYPYDERLTQDFHFSTPYFDAGLRIAVRNDSTINELADLAGARVGVEWGGLGDMVGRRLVREGLQIAVMPFETPSELITALTETDAVDAILIDNVLLRQAQASGLPLHAVDAPLESVPYVIVTPRRADALQRRLEISLQQLKTDGRLDELEYRWFAKNVTENVAP</sequence>